<dbReference type="InterPro" id="IPR002182">
    <property type="entry name" value="NB-ARC"/>
</dbReference>
<evidence type="ECO:0000256" key="2">
    <source>
        <dbReference type="ARBA" id="ARBA00022614"/>
    </source>
</evidence>
<evidence type="ECO:0000259" key="9">
    <source>
        <dbReference type="Pfam" id="PF23559"/>
    </source>
</evidence>
<reference evidence="11" key="1">
    <citation type="submission" date="2020-07" db="EMBL/GenBank/DDBJ databases">
        <title>Genome sequence and genetic diversity analysis of an under-domesticated orphan crop, white fonio (Digitaria exilis).</title>
        <authorList>
            <person name="Bennetzen J.L."/>
            <person name="Chen S."/>
            <person name="Ma X."/>
            <person name="Wang X."/>
            <person name="Yssel A.E.J."/>
            <person name="Chaluvadi S.R."/>
            <person name="Johnson M."/>
            <person name="Gangashetty P."/>
            <person name="Hamidou F."/>
            <person name="Sanogo M.D."/>
            <person name="Zwaenepoel A."/>
            <person name="Wallace J."/>
            <person name="Van De Peer Y."/>
            <person name="Van Deynze A."/>
        </authorList>
    </citation>
    <scope>NUCLEOTIDE SEQUENCE</scope>
    <source>
        <tissue evidence="11">Leaves</tissue>
    </source>
</reference>
<dbReference type="EMBL" id="JACEFO010003289">
    <property type="protein sequence ID" value="KAF8642638.1"/>
    <property type="molecule type" value="Genomic_DNA"/>
</dbReference>
<comment type="similarity">
    <text evidence="1">Belongs to the disease resistance NB-LRR family.</text>
</comment>
<feature type="domain" description="Disease resistance protein winged helix" evidence="9">
    <location>
        <begin position="419"/>
        <end position="462"/>
    </location>
</feature>
<keyword evidence="3" id="KW-0677">Repeat</keyword>
<dbReference type="GO" id="GO:0043531">
    <property type="term" value="F:ADP binding"/>
    <property type="evidence" value="ECO:0007669"/>
    <property type="project" value="InterPro"/>
</dbReference>
<dbReference type="InterPro" id="IPR027417">
    <property type="entry name" value="P-loop_NTPase"/>
</dbReference>
<dbReference type="PANTHER" id="PTHR36766">
    <property type="entry name" value="PLANT BROAD-SPECTRUM MILDEW RESISTANCE PROTEIN RPW8"/>
    <property type="match status" value="1"/>
</dbReference>
<evidence type="ECO:0000256" key="4">
    <source>
        <dbReference type="ARBA" id="ARBA00022741"/>
    </source>
</evidence>
<dbReference type="PANTHER" id="PTHR36766:SF60">
    <property type="entry name" value="NB-ARC DOMAIN-CONTAINING PROTEIN"/>
    <property type="match status" value="1"/>
</dbReference>
<evidence type="ECO:0008006" key="13">
    <source>
        <dbReference type="Google" id="ProtNLM"/>
    </source>
</evidence>
<evidence type="ECO:0000259" key="10">
    <source>
        <dbReference type="Pfam" id="PF25019"/>
    </source>
</evidence>
<dbReference type="InterPro" id="IPR042197">
    <property type="entry name" value="Apaf_helical"/>
</dbReference>
<evidence type="ECO:0000256" key="3">
    <source>
        <dbReference type="ARBA" id="ARBA00022737"/>
    </source>
</evidence>
<dbReference type="OrthoDB" id="785704at2759"/>
<keyword evidence="2" id="KW-0433">Leucine-rich repeat</keyword>
<comment type="caution">
    <text evidence="11">The sequence shown here is derived from an EMBL/GenBank/DDBJ whole genome shotgun (WGS) entry which is preliminary data.</text>
</comment>
<keyword evidence="4" id="KW-0547">Nucleotide-binding</keyword>
<accession>A0A834ZWT7</accession>
<dbReference type="Pfam" id="PF23559">
    <property type="entry name" value="WHD_DRP"/>
    <property type="match status" value="1"/>
</dbReference>
<dbReference type="AlphaFoldDB" id="A0A834ZWT7"/>
<evidence type="ECO:0000256" key="6">
    <source>
        <dbReference type="ARBA" id="ARBA00022840"/>
    </source>
</evidence>
<dbReference type="InterPro" id="IPR056789">
    <property type="entry name" value="LRR_R13L1-DRL21"/>
</dbReference>
<dbReference type="InterPro" id="IPR058922">
    <property type="entry name" value="WHD_DRP"/>
</dbReference>
<dbReference type="GO" id="GO:0005524">
    <property type="term" value="F:ATP binding"/>
    <property type="evidence" value="ECO:0007669"/>
    <property type="project" value="UniProtKB-KW"/>
</dbReference>
<evidence type="ECO:0000313" key="11">
    <source>
        <dbReference type="EMBL" id="KAF8642638.1"/>
    </source>
</evidence>
<keyword evidence="5" id="KW-0611">Plant defense</keyword>
<evidence type="ECO:0000256" key="5">
    <source>
        <dbReference type="ARBA" id="ARBA00022821"/>
    </source>
</evidence>
<dbReference type="Gene3D" id="1.10.8.430">
    <property type="entry name" value="Helical domain of apoptotic protease-activating factors"/>
    <property type="match status" value="1"/>
</dbReference>
<feature type="domain" description="R13L1/DRL21-like LRR repeat region" evidence="10">
    <location>
        <begin position="648"/>
        <end position="764"/>
    </location>
</feature>
<dbReference type="GO" id="GO:0051707">
    <property type="term" value="P:response to other organism"/>
    <property type="evidence" value="ECO:0007669"/>
    <property type="project" value="UniProtKB-ARBA"/>
</dbReference>
<gene>
    <name evidence="11" type="ORF">HU200_067319</name>
</gene>
<feature type="domain" description="Disease resistance N-terminal" evidence="8">
    <location>
        <begin position="19"/>
        <end position="66"/>
    </location>
</feature>
<dbReference type="Pfam" id="PF25019">
    <property type="entry name" value="LRR_R13L1-DRL21"/>
    <property type="match status" value="1"/>
</dbReference>
<evidence type="ECO:0000259" key="7">
    <source>
        <dbReference type="Pfam" id="PF00931"/>
    </source>
</evidence>
<dbReference type="Gene3D" id="3.40.50.300">
    <property type="entry name" value="P-loop containing nucleotide triphosphate hydrolases"/>
    <property type="match status" value="1"/>
</dbReference>
<feature type="domain" description="NB-ARC" evidence="7">
    <location>
        <begin position="183"/>
        <end position="336"/>
    </location>
</feature>
<dbReference type="PRINTS" id="PR00364">
    <property type="entry name" value="DISEASERSIST"/>
</dbReference>
<dbReference type="InterPro" id="IPR032675">
    <property type="entry name" value="LRR_dom_sf"/>
</dbReference>
<evidence type="ECO:0000256" key="1">
    <source>
        <dbReference type="ARBA" id="ARBA00008894"/>
    </source>
</evidence>
<name>A0A834ZWT7_9POAL</name>
<dbReference type="Proteomes" id="UP000636709">
    <property type="component" value="Unassembled WGS sequence"/>
</dbReference>
<keyword evidence="6" id="KW-0067">ATP-binding</keyword>
<sequence length="933" mass="106418">MSRELQELEVITLPQFDLVIEAAEKSPHRDKLKAWLHKLKEAFYDTEDLLDEHEYNILKRKVKSRKDPLLKEDATSTKSTVLKPLRAAMSKASNLLPENRRLIRKINELKAILAEATGFRELLGLPASNIAGCPTVPVTSAPVATTTSLPTSKIFGRDKDRDRIVDMLLGKATISEESAASCSSLGIVGVGGMGKSTLAQYVYNDNRIEEYFDVRMWVCISRKLDVHRHTQEIIESAEKGKCPRVSNLDTLQCKLKDMLQSKKFLLVLDDIWFQESDNETEWQQFLAPLVCQTAGSKVLVTSRRDRLPAALCCKVIRLENMDDAEFLALFKHHAFSGAEIVNQTLHMQLDEIAEKIAKMLGQSPLAAKVLGSQLSKKKYITAWRDALKINNLSEPMRALLWSYEKLDPRLQRCFLYCSLFPKGHKFKIDELVHLWVAEGLVDSCNQSKPFEDIGKDYFDEMSLSSEDCFRLEEDDQITKLPCTVRHLSIRVKSLIKHKQIISELRHLRTVICIDPLMDDVNDLFQQILQNMKKLRVLYLSCYNSSNLPESVGRLKHLRYLNLIKTLISELPKSLGILYHLQLLQLNHKIRSLPDEVRNLSKLRHIEGYDDRSYDMFETALPQVPNVGKLISLQKLNEFSVQKKKGHELQQLRDMNEISGSLSIKNLENVSGNDEAFESNLHQKSHLKHLNLVWCSQNDLSTDDSLHLEILEGLRPPPNLESLVIEGYQSSAYPSWLLDGSYLENLESFVLVNCSVVEGLPPDTKLFRHCHSLQLYGNPNMNTLPCLPEGLRTLSVDGSPLLMFVTNDEQEQRDLKENISWTDRLACQLNLIWEVDSESYSQVLSEEHSFLKQLMTLMENDISKHLEIIKRVQEEKGDKVLVKEDIIKAWLYCHGQRIRLISGSSIGQGLIPPSRLRTLDLSSCSIITLSSLEL</sequence>
<protein>
    <recommendedName>
        <fullName evidence="13">Rp1-like protein</fullName>
    </recommendedName>
</protein>
<dbReference type="SUPFAM" id="SSF52058">
    <property type="entry name" value="L domain-like"/>
    <property type="match status" value="1"/>
</dbReference>
<dbReference type="SUPFAM" id="SSF52540">
    <property type="entry name" value="P-loop containing nucleoside triphosphate hydrolases"/>
    <property type="match status" value="1"/>
</dbReference>
<dbReference type="InterPro" id="IPR041118">
    <property type="entry name" value="Rx_N"/>
</dbReference>
<evidence type="ECO:0000259" key="8">
    <source>
        <dbReference type="Pfam" id="PF18052"/>
    </source>
</evidence>
<dbReference type="GO" id="GO:0006952">
    <property type="term" value="P:defense response"/>
    <property type="evidence" value="ECO:0007669"/>
    <property type="project" value="UniProtKB-KW"/>
</dbReference>
<dbReference type="Pfam" id="PF00931">
    <property type="entry name" value="NB-ARC"/>
    <property type="match status" value="1"/>
</dbReference>
<dbReference type="Gene3D" id="1.20.5.4130">
    <property type="match status" value="1"/>
</dbReference>
<keyword evidence="12" id="KW-1185">Reference proteome</keyword>
<dbReference type="Gene3D" id="3.80.10.10">
    <property type="entry name" value="Ribonuclease Inhibitor"/>
    <property type="match status" value="1"/>
</dbReference>
<dbReference type="Pfam" id="PF18052">
    <property type="entry name" value="Rx_N"/>
    <property type="match status" value="1"/>
</dbReference>
<proteinExistence type="inferred from homology"/>
<organism evidence="11 12">
    <name type="scientific">Digitaria exilis</name>
    <dbReference type="NCBI Taxonomy" id="1010633"/>
    <lineage>
        <taxon>Eukaryota</taxon>
        <taxon>Viridiplantae</taxon>
        <taxon>Streptophyta</taxon>
        <taxon>Embryophyta</taxon>
        <taxon>Tracheophyta</taxon>
        <taxon>Spermatophyta</taxon>
        <taxon>Magnoliopsida</taxon>
        <taxon>Liliopsida</taxon>
        <taxon>Poales</taxon>
        <taxon>Poaceae</taxon>
        <taxon>PACMAD clade</taxon>
        <taxon>Panicoideae</taxon>
        <taxon>Panicodae</taxon>
        <taxon>Paniceae</taxon>
        <taxon>Anthephorinae</taxon>
        <taxon>Digitaria</taxon>
    </lineage>
</organism>
<evidence type="ECO:0000313" key="12">
    <source>
        <dbReference type="Proteomes" id="UP000636709"/>
    </source>
</evidence>